<comment type="caution">
    <text evidence="11">The sequence shown here is derived from an EMBL/GenBank/DDBJ whole genome shotgun (WGS) entry which is preliminary data.</text>
</comment>
<dbReference type="PRINTS" id="PR00463">
    <property type="entry name" value="EP450I"/>
</dbReference>
<dbReference type="STRING" id="48709.A0A1D2N9C1"/>
<evidence type="ECO:0000313" key="11">
    <source>
        <dbReference type="EMBL" id="ODN01695.1"/>
    </source>
</evidence>
<dbReference type="InterPro" id="IPR017972">
    <property type="entry name" value="Cyt_P450_CS"/>
</dbReference>
<evidence type="ECO:0000256" key="1">
    <source>
        <dbReference type="ARBA" id="ARBA00001971"/>
    </source>
</evidence>
<dbReference type="PANTHER" id="PTHR24279">
    <property type="entry name" value="CYTOCHROME P450"/>
    <property type="match status" value="1"/>
</dbReference>
<evidence type="ECO:0000256" key="5">
    <source>
        <dbReference type="ARBA" id="ARBA00023002"/>
    </source>
</evidence>
<evidence type="ECO:0000256" key="7">
    <source>
        <dbReference type="ARBA" id="ARBA00023033"/>
    </source>
</evidence>
<dbReference type="InterPro" id="IPR036396">
    <property type="entry name" value="Cyt_P450_sf"/>
</dbReference>
<dbReference type="InterPro" id="IPR002401">
    <property type="entry name" value="Cyt_P450_E_grp-I"/>
</dbReference>
<proteinExistence type="inferred from homology"/>
<evidence type="ECO:0000256" key="9">
    <source>
        <dbReference type="RuleBase" id="RU000461"/>
    </source>
</evidence>
<evidence type="ECO:0000256" key="10">
    <source>
        <dbReference type="SAM" id="MobiDB-lite"/>
    </source>
</evidence>
<dbReference type="GO" id="GO:0016705">
    <property type="term" value="F:oxidoreductase activity, acting on paired donors, with incorporation or reduction of molecular oxygen"/>
    <property type="evidence" value="ECO:0007669"/>
    <property type="project" value="InterPro"/>
</dbReference>
<dbReference type="PANTHER" id="PTHR24279:SF120">
    <property type="entry name" value="CYTOCHROME P450"/>
    <property type="match status" value="1"/>
</dbReference>
<keyword evidence="6 8" id="KW-0408">Iron</keyword>
<dbReference type="Proteomes" id="UP000094527">
    <property type="component" value="Unassembled WGS sequence"/>
</dbReference>
<dbReference type="AlphaFoldDB" id="A0A1D2N9C1"/>
<keyword evidence="4 8" id="KW-0479">Metal-binding</keyword>
<sequence>MIEQVTGWVLVIYNYFITLCYKISFYVKRLGSFTSTDSSAVHERSRTDFYQASHDRDKKQTSQKSKLKPSSEIPGPKCLPLFGSLFEFMKFGTRRLHELSVERHEQFGDIFREKVLSQEMVFVANVDLMKQWMTQQAKNPDVVVQEPSHMFAKAYPQFKRGLFYRQGEDWGRLRKVVQSTLVKNASTFETSDLLDACATYMDEQMKTLRHHPDGAITNLETFSYEFTLGVLIRVMFGSTYQKFEEYSGTTFETLCKNAIEINIHNQDLLEVPGGIAKMFNMECWTGFHTKLAHNLTSCLKFSSRLRDDIMESPENASMKTYGLLYKMLMMNIAPQDIDDMLTDFACDTKDPFAGTMMFLTQLLATCPDIQEAIYEEVCQICPKNQMITLAEVKRLEYTEAFFKEAIRLYPIAPFTARIAMHDTVIGGYLIRPGTYIMYSTYVTNRDPRYFADPMKVWPERWLESRKQKVGTEPLKTTQSPVCDTAAFGSFGLGKRVCIGNHLATAIFTMYLANLVRNFKMTSDELPEPTMRTVLYPSKPGLVRLEIR</sequence>
<accession>A0A1D2N9C1</accession>
<evidence type="ECO:0000256" key="8">
    <source>
        <dbReference type="PIRSR" id="PIRSR602401-1"/>
    </source>
</evidence>
<dbReference type="PROSITE" id="PS00086">
    <property type="entry name" value="CYTOCHROME_P450"/>
    <property type="match status" value="1"/>
</dbReference>
<dbReference type="OMA" id="HERSRTD"/>
<dbReference type="Pfam" id="PF00067">
    <property type="entry name" value="p450"/>
    <property type="match status" value="1"/>
</dbReference>
<reference evidence="11 12" key="1">
    <citation type="journal article" date="2016" name="Genome Biol. Evol.">
        <title>Gene Family Evolution Reflects Adaptation to Soil Environmental Stressors in the Genome of the Collembolan Orchesella cincta.</title>
        <authorList>
            <person name="Faddeeva-Vakhrusheva A."/>
            <person name="Derks M.F."/>
            <person name="Anvar S.Y."/>
            <person name="Agamennone V."/>
            <person name="Suring W."/>
            <person name="Smit S."/>
            <person name="van Straalen N.M."/>
            <person name="Roelofs D."/>
        </authorList>
    </citation>
    <scope>NUCLEOTIDE SEQUENCE [LARGE SCALE GENOMIC DNA]</scope>
    <source>
        <tissue evidence="11">Mixed pool</tissue>
    </source>
</reference>
<gene>
    <name evidence="11" type="ORF">Ocin01_04998</name>
</gene>
<name>A0A1D2N9C1_ORCCI</name>
<comment type="cofactor">
    <cofactor evidence="1 8">
        <name>heme</name>
        <dbReference type="ChEBI" id="CHEBI:30413"/>
    </cofactor>
</comment>
<dbReference type="InterPro" id="IPR001128">
    <property type="entry name" value="Cyt_P450"/>
</dbReference>
<evidence type="ECO:0000256" key="4">
    <source>
        <dbReference type="ARBA" id="ARBA00022723"/>
    </source>
</evidence>
<evidence type="ECO:0000256" key="2">
    <source>
        <dbReference type="ARBA" id="ARBA00010617"/>
    </source>
</evidence>
<organism evidence="11 12">
    <name type="scientific">Orchesella cincta</name>
    <name type="common">Springtail</name>
    <name type="synonym">Podura cincta</name>
    <dbReference type="NCBI Taxonomy" id="48709"/>
    <lineage>
        <taxon>Eukaryota</taxon>
        <taxon>Metazoa</taxon>
        <taxon>Ecdysozoa</taxon>
        <taxon>Arthropoda</taxon>
        <taxon>Hexapoda</taxon>
        <taxon>Collembola</taxon>
        <taxon>Entomobryomorpha</taxon>
        <taxon>Entomobryoidea</taxon>
        <taxon>Orchesellidae</taxon>
        <taxon>Orchesellinae</taxon>
        <taxon>Orchesella</taxon>
    </lineage>
</organism>
<comment type="similarity">
    <text evidence="2 9">Belongs to the cytochrome P450 family.</text>
</comment>
<dbReference type="GO" id="GO:0004497">
    <property type="term" value="F:monooxygenase activity"/>
    <property type="evidence" value="ECO:0007669"/>
    <property type="project" value="UniProtKB-KW"/>
</dbReference>
<dbReference type="Gene3D" id="1.10.630.10">
    <property type="entry name" value="Cytochrome P450"/>
    <property type="match status" value="1"/>
</dbReference>
<evidence type="ECO:0000256" key="3">
    <source>
        <dbReference type="ARBA" id="ARBA00022617"/>
    </source>
</evidence>
<dbReference type="SUPFAM" id="SSF48264">
    <property type="entry name" value="Cytochrome P450"/>
    <property type="match status" value="1"/>
</dbReference>
<dbReference type="GO" id="GO:0005506">
    <property type="term" value="F:iron ion binding"/>
    <property type="evidence" value="ECO:0007669"/>
    <property type="project" value="InterPro"/>
</dbReference>
<keyword evidence="12" id="KW-1185">Reference proteome</keyword>
<feature type="binding site" description="axial binding residue" evidence="8">
    <location>
        <position position="497"/>
    </location>
    <ligand>
        <name>heme</name>
        <dbReference type="ChEBI" id="CHEBI:30413"/>
    </ligand>
    <ligandPart>
        <name>Fe</name>
        <dbReference type="ChEBI" id="CHEBI:18248"/>
    </ligandPart>
</feature>
<dbReference type="GO" id="GO:0020037">
    <property type="term" value="F:heme binding"/>
    <property type="evidence" value="ECO:0007669"/>
    <property type="project" value="InterPro"/>
</dbReference>
<dbReference type="PRINTS" id="PR00385">
    <property type="entry name" value="P450"/>
</dbReference>
<keyword evidence="7 9" id="KW-0503">Monooxygenase</keyword>
<keyword evidence="3 8" id="KW-0349">Heme</keyword>
<dbReference type="InterPro" id="IPR050479">
    <property type="entry name" value="CYP11_CYP27_families"/>
</dbReference>
<evidence type="ECO:0000256" key="6">
    <source>
        <dbReference type="ARBA" id="ARBA00023004"/>
    </source>
</evidence>
<feature type="compositionally biased region" description="Basic and acidic residues" evidence="10">
    <location>
        <begin position="50"/>
        <end position="60"/>
    </location>
</feature>
<protein>
    <submittedName>
        <fullName evidence="11">1,25-dihydroxyvitamin D(3) 24-hydroxylase, mitochondrial</fullName>
    </submittedName>
</protein>
<keyword evidence="5 9" id="KW-0560">Oxidoreductase</keyword>
<feature type="region of interest" description="Disordered" evidence="10">
    <location>
        <begin position="50"/>
        <end position="72"/>
    </location>
</feature>
<dbReference type="EMBL" id="LJIJ01000143">
    <property type="protein sequence ID" value="ODN01695.1"/>
    <property type="molecule type" value="Genomic_DNA"/>
</dbReference>
<dbReference type="OrthoDB" id="3945418at2759"/>
<evidence type="ECO:0000313" key="12">
    <source>
        <dbReference type="Proteomes" id="UP000094527"/>
    </source>
</evidence>